<dbReference type="PANTHER" id="PTHR37836:SF2">
    <property type="entry name" value="DUF4038 DOMAIN-CONTAINING PROTEIN"/>
    <property type="match status" value="1"/>
</dbReference>
<feature type="chain" id="PRO_5046960644" evidence="1">
    <location>
        <begin position="22"/>
        <end position="532"/>
    </location>
</feature>
<dbReference type="Gene3D" id="3.20.20.80">
    <property type="entry name" value="Glycosidases"/>
    <property type="match status" value="1"/>
</dbReference>
<dbReference type="InterPro" id="IPR013783">
    <property type="entry name" value="Ig-like_fold"/>
</dbReference>
<feature type="domain" description="Apiosidase-like catalytic" evidence="2">
    <location>
        <begin position="130"/>
        <end position="389"/>
    </location>
</feature>
<evidence type="ECO:0000313" key="6">
    <source>
        <dbReference type="Proteomes" id="UP001363460"/>
    </source>
</evidence>
<evidence type="ECO:0000259" key="4">
    <source>
        <dbReference type="Pfam" id="PF18310"/>
    </source>
</evidence>
<dbReference type="PANTHER" id="PTHR37836">
    <property type="entry name" value="LMO1036 PROTEIN"/>
    <property type="match status" value="1"/>
</dbReference>
<dbReference type="Proteomes" id="UP001363460">
    <property type="component" value="Chromosome"/>
</dbReference>
<dbReference type="InterPro" id="IPR006311">
    <property type="entry name" value="TAT_signal"/>
</dbReference>
<keyword evidence="1" id="KW-0732">Signal</keyword>
<feature type="domain" description="DUF5605" evidence="4">
    <location>
        <begin position="439"/>
        <end position="529"/>
    </location>
</feature>
<dbReference type="InterPro" id="IPR017853">
    <property type="entry name" value="GH"/>
</dbReference>
<dbReference type="RefSeq" id="WP_338578105.1">
    <property type="nucleotide sequence ID" value="NZ_CP146369.1"/>
</dbReference>
<dbReference type="EMBL" id="CP146369">
    <property type="protein sequence ID" value="WWT55753.1"/>
    <property type="molecule type" value="Genomic_DNA"/>
</dbReference>
<protein>
    <submittedName>
        <fullName evidence="5">DUF5605 domain-containing protein</fullName>
    </submittedName>
</protein>
<dbReference type="PROSITE" id="PS51318">
    <property type="entry name" value="TAT"/>
    <property type="match status" value="1"/>
</dbReference>
<dbReference type="Pfam" id="PF18310">
    <property type="entry name" value="DUF5605"/>
    <property type="match status" value="1"/>
</dbReference>
<feature type="domain" description="DUF5060" evidence="3">
    <location>
        <begin position="36"/>
        <end position="102"/>
    </location>
</feature>
<proteinExistence type="predicted"/>
<dbReference type="InterPro" id="IPR032260">
    <property type="entry name" value="DUF5060"/>
</dbReference>
<reference evidence="5 6" key="1">
    <citation type="submission" date="2024-02" db="EMBL/GenBank/DDBJ databases">
        <title>Distribution and functional of Brevundimonas-related endobacteria within Verticillium dahliae.</title>
        <authorList>
            <person name="Zeng H."/>
        </authorList>
    </citation>
    <scope>NUCLEOTIDE SEQUENCE [LARGE SCALE GENOMIC DNA]</scope>
    <source>
        <strain evidence="5 6">TRM 44200</strain>
    </source>
</reference>
<dbReference type="Gene3D" id="2.60.40.10">
    <property type="entry name" value="Immunoglobulins"/>
    <property type="match status" value="1"/>
</dbReference>
<dbReference type="Pfam" id="PF16586">
    <property type="entry name" value="DUF5060"/>
    <property type="match status" value="1"/>
</dbReference>
<gene>
    <name evidence="5" type="ORF">V8J38_04745</name>
</gene>
<evidence type="ECO:0000256" key="1">
    <source>
        <dbReference type="SAM" id="SignalP"/>
    </source>
</evidence>
<evidence type="ECO:0000313" key="5">
    <source>
        <dbReference type="EMBL" id="WWT55753.1"/>
    </source>
</evidence>
<dbReference type="SUPFAM" id="SSF51445">
    <property type="entry name" value="(Trans)glycosidases"/>
    <property type="match status" value="1"/>
</dbReference>
<sequence length="532" mass="59528">MKLTMTRRSVVASGAAGAAWAALGGGAARAASQAVQVEQWGLFETALTAPGAPEPFRTAVTGVFTQGETTVRAPGFYDGGDVYRIRFSPPTPGAWRWRVESDLKALNGQEGRFEAIAPSSGNHGPVAVQDDYHFAYADGAPFRQIGTTSYGWTHQPEARRRQTLETLAASPFNKLRMLVFPNATIATNEALSPYEKTGPGPRDWDFTRFNPAYFQRLDACVAALCDLGIQADVILFHPYDETFGFEEMAAEADDHYVRYVVARLAAYRNVWWSLANEFDLLKTKTDSDFDRLFQLVQSQDPYGRLRSIHNWRRLYDHGKPWVTHASIQNGSAVLDDVRAETYRSVWRKPVIFDEICYEGSLEDRWGDLTGPEMVRGFWHGLIGGTYVGHSECLPRHKGDGFWLGEGGELRGKSAPRLAFLRSIMEAGPTPGVEPIDKWWEQHLGGVAGQYYLRYFGDAAPTEWALDLPRDEITGGERFRVDVIDTWNMTIEALPGEFVMAAKETKYFFHDPARPTVALPGRPWMAVRVTRLA</sequence>
<dbReference type="InterPro" id="IPR025277">
    <property type="entry name" value="Apiosidase-like_cat_dom"/>
</dbReference>
<evidence type="ECO:0000259" key="3">
    <source>
        <dbReference type="Pfam" id="PF16586"/>
    </source>
</evidence>
<feature type="signal peptide" evidence="1">
    <location>
        <begin position="1"/>
        <end position="21"/>
    </location>
</feature>
<dbReference type="Gene3D" id="2.60.40.3950">
    <property type="match status" value="1"/>
</dbReference>
<dbReference type="Pfam" id="PF13204">
    <property type="entry name" value="Apiosidase"/>
    <property type="match status" value="1"/>
</dbReference>
<keyword evidence="6" id="KW-1185">Reference proteome</keyword>
<accession>A0ABZ2IE44</accession>
<dbReference type="InterPro" id="IPR041239">
    <property type="entry name" value="DUF5605"/>
</dbReference>
<organism evidence="5 6">
    <name type="scientific">Brevundimonas olei</name>
    <dbReference type="NCBI Taxonomy" id="657642"/>
    <lineage>
        <taxon>Bacteria</taxon>
        <taxon>Pseudomonadati</taxon>
        <taxon>Pseudomonadota</taxon>
        <taxon>Alphaproteobacteria</taxon>
        <taxon>Caulobacterales</taxon>
        <taxon>Caulobacteraceae</taxon>
        <taxon>Brevundimonas</taxon>
    </lineage>
</organism>
<evidence type="ECO:0000259" key="2">
    <source>
        <dbReference type="Pfam" id="PF13204"/>
    </source>
</evidence>
<name>A0ABZ2IE44_9CAUL</name>